<protein>
    <submittedName>
        <fullName evidence="6">Tyrosine decarboxylase</fullName>
        <ecNumber evidence="6">4.1.1.25</ecNumber>
    </submittedName>
</protein>
<dbReference type="InterPro" id="IPR021115">
    <property type="entry name" value="Pyridoxal-P_BS"/>
</dbReference>
<feature type="modified residue" description="N6-(pyridoxal phosphate)lysine" evidence="4">
    <location>
        <position position="385"/>
    </location>
</feature>
<keyword evidence="2 4" id="KW-0663">Pyridoxal phosphate</keyword>
<evidence type="ECO:0000256" key="3">
    <source>
        <dbReference type="ARBA" id="ARBA00023239"/>
    </source>
</evidence>
<dbReference type="GO" id="GO:0004837">
    <property type="term" value="F:tyrosine decarboxylase activity"/>
    <property type="evidence" value="ECO:0007669"/>
    <property type="project" value="UniProtKB-EC"/>
</dbReference>
<evidence type="ECO:0000256" key="2">
    <source>
        <dbReference type="ARBA" id="ARBA00022898"/>
    </source>
</evidence>
<evidence type="ECO:0000256" key="1">
    <source>
        <dbReference type="ARBA" id="ARBA00001933"/>
    </source>
</evidence>
<accession>A0A3G8ZJ02</accession>
<dbReference type="Pfam" id="PF21391">
    <property type="entry name" value="tyr_de_CO2_C"/>
    <property type="match status" value="1"/>
</dbReference>
<dbReference type="InterPro" id="IPR015424">
    <property type="entry name" value="PyrdxlP-dep_Trfase"/>
</dbReference>
<dbReference type="InterPro" id="IPR050477">
    <property type="entry name" value="GrpII_AminoAcid_Decarb"/>
</dbReference>
<dbReference type="PANTHER" id="PTHR42735:SF4">
    <property type="entry name" value="PYRIDOXAL PHOSPHATE-DEPENDENT DECARBOXYLASE FAMILY PROTEIN"/>
    <property type="match status" value="1"/>
</dbReference>
<dbReference type="GO" id="GO:0030170">
    <property type="term" value="F:pyridoxal phosphate binding"/>
    <property type="evidence" value="ECO:0007669"/>
    <property type="project" value="InterPro"/>
</dbReference>
<evidence type="ECO:0000259" key="5">
    <source>
        <dbReference type="Pfam" id="PF21391"/>
    </source>
</evidence>
<evidence type="ECO:0000256" key="4">
    <source>
        <dbReference type="PIRSR" id="PIRSR602129-50"/>
    </source>
</evidence>
<dbReference type="RefSeq" id="WP_124797885.1">
    <property type="nucleotide sequence ID" value="NZ_CP034170.1"/>
</dbReference>
<dbReference type="EC" id="4.1.1.25" evidence="6"/>
<dbReference type="PANTHER" id="PTHR42735">
    <property type="match status" value="1"/>
</dbReference>
<dbReference type="Gene3D" id="3.40.640.10">
    <property type="entry name" value="Type I PLP-dependent aspartate aminotransferase-like (Major domain)"/>
    <property type="match status" value="1"/>
</dbReference>
<dbReference type="InterPro" id="IPR015421">
    <property type="entry name" value="PyrdxlP-dep_Trfase_major"/>
</dbReference>
<dbReference type="InterPro" id="IPR049373">
    <property type="entry name" value="TyrDC_C"/>
</dbReference>
<evidence type="ECO:0000313" key="7">
    <source>
        <dbReference type="Proteomes" id="UP000268084"/>
    </source>
</evidence>
<dbReference type="AlphaFoldDB" id="A0A3G8ZJ02"/>
<gene>
    <name evidence="6" type="primary">tdc</name>
    <name evidence="6" type="ORF">EH165_02535</name>
</gene>
<dbReference type="SUPFAM" id="SSF53383">
    <property type="entry name" value="PLP-dependent transferases"/>
    <property type="match status" value="1"/>
</dbReference>
<sequence>MSDIDYRALFIGDQAENGPIFKELLEKLVDEHIGWRQNYMPGDRPGIAVHDKSMPEYEAAQERMREVMSELSQRLRAGSVPWNSAGRYWGHMNAETLMPAILAYTFAMLWNPNNVALESSMATSKMEAEVGADFAKLFGFDEGWGHISADGSIANLEGLWYARSLKSIPLALAETLPETVAGKSEWELLNMSVEEILDLLDTLTPEQYDEVKGASSRSGRNINRLGKWLVPETKHYSWLKAADIIGVGLDQLVAIPVSDNYRMDIEALTKIVEEMAQSRTPILGLVTVVGTTEEGAVDEVDKIIALRDRMRASGLYFYIHCDAAYGGYARSLFFDTDGRFVDYPELSELHQSHGIFSRDLLVSEEVYAGFKAISQVESVTVDPHKMGYVPYAAGGIAIRLKKMRNVISYFAPYVFDKGVVAPDMLGAFTLEGSRAGATAASVWAAHRCLPLDVSGYGRLIASGMQTAHRFRDFLADLKFTVAGRVVRAFPLHDPDFNMVDWVFKADDMTTLEEVNDLNQKMYDLSSYLAGHEYNNIFITSHTTFSRQDYGDSPAKFIHSLGFDDSEWGRVKSVTLLRASILDPYLNSNELFSYYTTAIEAAFNERLSEVLSG</sequence>
<organism evidence="6 7">
    <name type="scientific">Nakamurella antarctica</name>
    <dbReference type="NCBI Taxonomy" id="1902245"/>
    <lineage>
        <taxon>Bacteria</taxon>
        <taxon>Bacillati</taxon>
        <taxon>Actinomycetota</taxon>
        <taxon>Actinomycetes</taxon>
        <taxon>Nakamurellales</taxon>
        <taxon>Nakamurellaceae</taxon>
        <taxon>Nakamurella</taxon>
    </lineage>
</organism>
<dbReference type="InterPro" id="IPR002129">
    <property type="entry name" value="PyrdxlP-dep_de-COase"/>
</dbReference>
<name>A0A3G8ZJ02_9ACTN</name>
<evidence type="ECO:0000313" key="6">
    <source>
        <dbReference type="EMBL" id="AZI57200.1"/>
    </source>
</evidence>
<dbReference type="NCBIfam" id="TIGR03811">
    <property type="entry name" value="tyr_de_CO2_Ent"/>
    <property type="match status" value="1"/>
</dbReference>
<dbReference type="GO" id="GO:0019752">
    <property type="term" value="P:carboxylic acid metabolic process"/>
    <property type="evidence" value="ECO:0007669"/>
    <property type="project" value="InterPro"/>
</dbReference>
<keyword evidence="7" id="KW-1185">Reference proteome</keyword>
<feature type="domain" description="L-tyrosine decarboxylase C-terminal" evidence="5">
    <location>
        <begin position="467"/>
        <end position="606"/>
    </location>
</feature>
<dbReference type="KEGG" id="nak:EH165_02535"/>
<dbReference type="OrthoDB" id="3335676at2"/>
<dbReference type="GO" id="GO:0004058">
    <property type="term" value="F:aromatic-L-amino-acid decarboxylase activity"/>
    <property type="evidence" value="ECO:0007669"/>
    <property type="project" value="UniProtKB-ARBA"/>
</dbReference>
<keyword evidence="3 6" id="KW-0456">Lyase</keyword>
<comment type="cofactor">
    <cofactor evidence="1 4">
        <name>pyridoxal 5'-phosphate</name>
        <dbReference type="ChEBI" id="CHEBI:597326"/>
    </cofactor>
</comment>
<dbReference type="Proteomes" id="UP000268084">
    <property type="component" value="Chromosome"/>
</dbReference>
<dbReference type="PROSITE" id="PS00392">
    <property type="entry name" value="DDC_GAD_HDC_YDC"/>
    <property type="match status" value="1"/>
</dbReference>
<dbReference type="Pfam" id="PF00282">
    <property type="entry name" value="Pyridoxal_deC"/>
    <property type="match status" value="1"/>
</dbReference>
<proteinExistence type="predicted"/>
<reference evidence="6 7" key="1">
    <citation type="submission" date="2018-11" db="EMBL/GenBank/DDBJ databases">
        <authorList>
            <person name="Da X."/>
        </authorList>
    </citation>
    <scope>NUCLEOTIDE SEQUENCE [LARGE SCALE GENOMIC DNA]</scope>
    <source>
        <strain evidence="6 7">S14-144</strain>
    </source>
</reference>
<reference evidence="6 7" key="2">
    <citation type="submission" date="2018-12" db="EMBL/GenBank/DDBJ databases">
        <title>Nakamurella antarcticus sp. nov., isolated from Antarctica South Shetland Islands soil.</title>
        <authorList>
            <person name="Peng F."/>
        </authorList>
    </citation>
    <scope>NUCLEOTIDE SEQUENCE [LARGE SCALE GENOMIC DNA]</scope>
    <source>
        <strain evidence="6 7">S14-144</strain>
    </source>
</reference>
<dbReference type="InterPro" id="IPR022397">
    <property type="entry name" value="Tyrosine_deCO2ase_bac"/>
</dbReference>
<dbReference type="EMBL" id="CP034170">
    <property type="protein sequence ID" value="AZI57200.1"/>
    <property type="molecule type" value="Genomic_DNA"/>
</dbReference>